<sequence length="95" mass="10516">MTAPTWGCGRVGRVLTTRGPGHLTNRVRERLKVVRGWTVPGLTLDAHDRPAQWHSKAVGMRPAQVVGMRLDVWGEWPEDGCRLGVGVRECGDRSC</sequence>
<evidence type="ECO:0000313" key="2">
    <source>
        <dbReference type="Proteomes" id="UP000199013"/>
    </source>
</evidence>
<keyword evidence="2" id="KW-1185">Reference proteome</keyword>
<name>A0A1C3NW01_9ACTN</name>
<dbReference type="AlphaFoldDB" id="A0A1C3NW01"/>
<accession>A0A1C3NW01</accession>
<protein>
    <submittedName>
        <fullName evidence="1">Uncharacterized protein</fullName>
    </submittedName>
</protein>
<gene>
    <name evidence="1" type="ORF">FDG2_1641</name>
</gene>
<proteinExistence type="predicted"/>
<dbReference type="EMBL" id="FLUV01000688">
    <property type="protein sequence ID" value="SBW20284.1"/>
    <property type="molecule type" value="Genomic_DNA"/>
</dbReference>
<dbReference type="Proteomes" id="UP000199013">
    <property type="component" value="Unassembled WGS sequence"/>
</dbReference>
<evidence type="ECO:0000313" key="1">
    <source>
        <dbReference type="EMBL" id="SBW20284.1"/>
    </source>
</evidence>
<reference evidence="2" key="1">
    <citation type="submission" date="2016-02" db="EMBL/GenBank/DDBJ databases">
        <authorList>
            <person name="Wibberg D."/>
        </authorList>
    </citation>
    <scope>NUCLEOTIDE SEQUENCE [LARGE SCALE GENOMIC DNA]</scope>
</reference>
<organism evidence="1 2">
    <name type="scientific">Candidatus Protofrankia californiensis</name>
    <dbReference type="NCBI Taxonomy" id="1839754"/>
    <lineage>
        <taxon>Bacteria</taxon>
        <taxon>Bacillati</taxon>
        <taxon>Actinomycetota</taxon>
        <taxon>Actinomycetes</taxon>
        <taxon>Frankiales</taxon>
        <taxon>Frankiaceae</taxon>
        <taxon>Protofrankia</taxon>
    </lineage>
</organism>